<gene>
    <name evidence="1" type="ORF">ACFPMF_16235</name>
</gene>
<evidence type="ECO:0000313" key="2">
    <source>
        <dbReference type="Proteomes" id="UP001596106"/>
    </source>
</evidence>
<dbReference type="RefSeq" id="WP_379847010.1">
    <property type="nucleotide sequence ID" value="NZ_JBHSMA010000004.1"/>
</dbReference>
<name>A0ABW0ID87_9BACT</name>
<organism evidence="1 2">
    <name type="scientific">Larkinella bovis</name>
    <dbReference type="NCBI Taxonomy" id="683041"/>
    <lineage>
        <taxon>Bacteria</taxon>
        <taxon>Pseudomonadati</taxon>
        <taxon>Bacteroidota</taxon>
        <taxon>Cytophagia</taxon>
        <taxon>Cytophagales</taxon>
        <taxon>Spirosomataceae</taxon>
        <taxon>Larkinella</taxon>
    </lineage>
</organism>
<keyword evidence="2" id="KW-1185">Reference proteome</keyword>
<dbReference type="EMBL" id="JBHSMA010000004">
    <property type="protein sequence ID" value="MFC5410869.1"/>
    <property type="molecule type" value="Genomic_DNA"/>
</dbReference>
<accession>A0ABW0ID87</accession>
<evidence type="ECO:0008006" key="3">
    <source>
        <dbReference type="Google" id="ProtNLM"/>
    </source>
</evidence>
<protein>
    <recommendedName>
        <fullName evidence="3">Transcriptional regulator, AbiEi antitoxin, Type IV TA system</fullName>
    </recommendedName>
</protein>
<proteinExistence type="predicted"/>
<dbReference type="Proteomes" id="UP001596106">
    <property type="component" value="Unassembled WGS sequence"/>
</dbReference>
<evidence type="ECO:0000313" key="1">
    <source>
        <dbReference type="EMBL" id="MFC5410869.1"/>
    </source>
</evidence>
<comment type="caution">
    <text evidence="1">The sequence shown here is derived from an EMBL/GenBank/DDBJ whole genome shotgun (WGS) entry which is preliminary data.</text>
</comment>
<sequence length="205" mass="24553">MNFITFQQAFKERDVIPVNDILKRFPNFDTRRLVEWQEKGYLQKIINKFYSWTNRPISEDRLFFTANRLCHNSYVSLWSALRWYGFIPEGVYQVFSVTTKKTQHFETPLGYFNYQHVKPDLFFGYRPMQSGQREYLLAEPEKALLDTFYLSPELRDQLDIEGLRLNIEIMAERCNPDTLALYVQAYHNKRVEKLTSLIIERLKNG</sequence>
<reference evidence="2" key="1">
    <citation type="journal article" date="2019" name="Int. J. Syst. Evol. Microbiol.">
        <title>The Global Catalogue of Microorganisms (GCM) 10K type strain sequencing project: providing services to taxonomists for standard genome sequencing and annotation.</title>
        <authorList>
            <consortium name="The Broad Institute Genomics Platform"/>
            <consortium name="The Broad Institute Genome Sequencing Center for Infectious Disease"/>
            <person name="Wu L."/>
            <person name="Ma J."/>
        </authorList>
    </citation>
    <scope>NUCLEOTIDE SEQUENCE [LARGE SCALE GENOMIC DNA]</scope>
    <source>
        <strain evidence="2">CCUG 55250</strain>
    </source>
</reference>